<dbReference type="AlphaFoldDB" id="A0AAD7QE73"/>
<evidence type="ECO:0000256" key="3">
    <source>
        <dbReference type="ARBA" id="ARBA00022723"/>
    </source>
</evidence>
<dbReference type="PANTHER" id="PTHR10209:SF429">
    <property type="entry name" value="1-AMINOCYCLOPROPANE-1-CARBOXYLATE OXIDASE HOMOLOG 1-LIKE"/>
    <property type="match status" value="1"/>
</dbReference>
<dbReference type="PANTHER" id="PTHR10209">
    <property type="entry name" value="OXIDOREDUCTASE, 2OG-FE II OXYGENASE FAMILY PROTEIN"/>
    <property type="match status" value="1"/>
</dbReference>
<dbReference type="FunFam" id="2.60.120.330:FF:000005">
    <property type="entry name" value="1-aminocyclopropane-1-carboxylate oxidase homolog 1"/>
    <property type="match status" value="1"/>
</dbReference>
<evidence type="ECO:0000313" key="9">
    <source>
        <dbReference type="Proteomes" id="UP001163823"/>
    </source>
</evidence>
<dbReference type="InterPro" id="IPR044861">
    <property type="entry name" value="IPNS-like_FE2OG_OXY"/>
</dbReference>
<comment type="cofactor">
    <cofactor evidence="1">
        <name>Fe cation</name>
        <dbReference type="ChEBI" id="CHEBI:24875"/>
    </cofactor>
</comment>
<evidence type="ECO:0000256" key="4">
    <source>
        <dbReference type="ARBA" id="ARBA00023002"/>
    </source>
</evidence>
<sequence>MDESGDRNPYAENEHSDYDRVKELKAFDDTKAGVKGLVDDGIVKIPKIFICPPDELADNQKVPCNRNLQVPVIDLGGIRGDQHKKIVDEVRIASESWGFFQVLNHGIPVSVLEDMIKGVREFHEQDSEVKKDFYTRDKSRKFRFHSNRDLYQSKAAKWRDTLTINIPSVNIEPEDLPAVCRVAAIDYINHIGKLGETLSELLSEALDLNPDHLRAMGCTKEKTFVCNYYPACPEPELTLGISKHSDPAFLTILLQNQIGGLQVLHDNHWVDVHPISGALVVNTADILQILSNDKFRSVQHRALANQVGPRISVACFFNGQATGFYGPLKELISEENTPRYKDFLLSEFLGKFFSQGLDDKPVLEYFKPNQSPMCCSVGMCCQ</sequence>
<dbReference type="InterPro" id="IPR005123">
    <property type="entry name" value="Oxoglu/Fe-dep_dioxygenase_dom"/>
</dbReference>
<dbReference type="SUPFAM" id="SSF51197">
    <property type="entry name" value="Clavaminate synthase-like"/>
    <property type="match status" value="1"/>
</dbReference>
<dbReference type="Pfam" id="PF03171">
    <property type="entry name" value="2OG-FeII_Oxy"/>
    <property type="match status" value="1"/>
</dbReference>
<evidence type="ECO:0000259" key="7">
    <source>
        <dbReference type="PROSITE" id="PS51471"/>
    </source>
</evidence>
<keyword evidence="3 6" id="KW-0479">Metal-binding</keyword>
<evidence type="ECO:0000256" key="6">
    <source>
        <dbReference type="RuleBase" id="RU003682"/>
    </source>
</evidence>
<dbReference type="Pfam" id="PF14226">
    <property type="entry name" value="DIOX_N"/>
    <property type="match status" value="1"/>
</dbReference>
<comment type="similarity">
    <text evidence="2 6">Belongs to the iron/ascorbate-dependent oxidoreductase family.</text>
</comment>
<evidence type="ECO:0000313" key="8">
    <source>
        <dbReference type="EMBL" id="KAJ7979890.1"/>
    </source>
</evidence>
<keyword evidence="9" id="KW-1185">Reference proteome</keyword>
<accession>A0AAD7QE73</accession>
<gene>
    <name evidence="8" type="ORF">O6P43_003234</name>
</gene>
<keyword evidence="4 6" id="KW-0560">Oxidoreductase</keyword>
<organism evidence="8 9">
    <name type="scientific">Quillaja saponaria</name>
    <name type="common">Soap bark tree</name>
    <dbReference type="NCBI Taxonomy" id="32244"/>
    <lineage>
        <taxon>Eukaryota</taxon>
        <taxon>Viridiplantae</taxon>
        <taxon>Streptophyta</taxon>
        <taxon>Embryophyta</taxon>
        <taxon>Tracheophyta</taxon>
        <taxon>Spermatophyta</taxon>
        <taxon>Magnoliopsida</taxon>
        <taxon>eudicotyledons</taxon>
        <taxon>Gunneridae</taxon>
        <taxon>Pentapetalae</taxon>
        <taxon>rosids</taxon>
        <taxon>fabids</taxon>
        <taxon>Fabales</taxon>
        <taxon>Quillajaceae</taxon>
        <taxon>Quillaja</taxon>
    </lineage>
</organism>
<dbReference type="GO" id="GO:0051213">
    <property type="term" value="F:dioxygenase activity"/>
    <property type="evidence" value="ECO:0007669"/>
    <property type="project" value="UniProtKB-ARBA"/>
</dbReference>
<name>A0AAD7QE73_QUISA</name>
<dbReference type="PROSITE" id="PS51471">
    <property type="entry name" value="FE2OG_OXY"/>
    <property type="match status" value="1"/>
</dbReference>
<evidence type="ECO:0000256" key="2">
    <source>
        <dbReference type="ARBA" id="ARBA00008056"/>
    </source>
</evidence>
<proteinExistence type="inferred from homology"/>
<protein>
    <submittedName>
        <fullName evidence="8">1-aminocyclopropane-1-carboxylate oxidase-like 1</fullName>
    </submittedName>
</protein>
<comment type="caution">
    <text evidence="8">The sequence shown here is derived from an EMBL/GenBank/DDBJ whole genome shotgun (WGS) entry which is preliminary data.</text>
</comment>
<dbReference type="InterPro" id="IPR026992">
    <property type="entry name" value="DIOX_N"/>
</dbReference>
<dbReference type="InterPro" id="IPR027443">
    <property type="entry name" value="IPNS-like_sf"/>
</dbReference>
<dbReference type="GO" id="GO:0046872">
    <property type="term" value="F:metal ion binding"/>
    <property type="evidence" value="ECO:0007669"/>
    <property type="project" value="UniProtKB-KW"/>
</dbReference>
<evidence type="ECO:0000256" key="5">
    <source>
        <dbReference type="ARBA" id="ARBA00023004"/>
    </source>
</evidence>
<dbReference type="EMBL" id="JARAOO010000002">
    <property type="protein sequence ID" value="KAJ7979890.1"/>
    <property type="molecule type" value="Genomic_DNA"/>
</dbReference>
<dbReference type="Proteomes" id="UP001163823">
    <property type="component" value="Chromosome 2"/>
</dbReference>
<dbReference type="Gene3D" id="2.60.120.330">
    <property type="entry name" value="B-lactam Antibiotic, Isopenicillin N Synthase, Chain"/>
    <property type="match status" value="1"/>
</dbReference>
<keyword evidence="5 6" id="KW-0408">Iron</keyword>
<evidence type="ECO:0000256" key="1">
    <source>
        <dbReference type="ARBA" id="ARBA00001962"/>
    </source>
</evidence>
<dbReference type="KEGG" id="qsa:O6P43_003234"/>
<reference evidence="8" key="1">
    <citation type="journal article" date="2023" name="Science">
        <title>Elucidation of the pathway for biosynthesis of saponin adjuvants from the soapbark tree.</title>
        <authorList>
            <person name="Reed J."/>
            <person name="Orme A."/>
            <person name="El-Demerdash A."/>
            <person name="Owen C."/>
            <person name="Martin L.B.B."/>
            <person name="Misra R.C."/>
            <person name="Kikuchi S."/>
            <person name="Rejzek M."/>
            <person name="Martin A.C."/>
            <person name="Harkess A."/>
            <person name="Leebens-Mack J."/>
            <person name="Louveau T."/>
            <person name="Stephenson M.J."/>
            <person name="Osbourn A."/>
        </authorList>
    </citation>
    <scope>NUCLEOTIDE SEQUENCE</scope>
    <source>
        <strain evidence="8">S10</strain>
    </source>
</reference>
<feature type="domain" description="Fe2OG dioxygenase" evidence="7">
    <location>
        <begin position="219"/>
        <end position="319"/>
    </location>
</feature>